<proteinExistence type="inferred from homology"/>
<dbReference type="InterPro" id="IPR044081">
    <property type="entry name" value="DUF5776"/>
</dbReference>
<evidence type="ECO:0000259" key="4">
    <source>
        <dbReference type="Pfam" id="PF01425"/>
    </source>
</evidence>
<dbReference type="InterPro" id="IPR020556">
    <property type="entry name" value="Amidase_CS"/>
</dbReference>
<evidence type="ECO:0000259" key="5">
    <source>
        <dbReference type="Pfam" id="PF19087"/>
    </source>
</evidence>
<evidence type="ECO:0000313" key="6">
    <source>
        <dbReference type="EMBL" id="SMS15157.1"/>
    </source>
</evidence>
<evidence type="ECO:0000313" key="7">
    <source>
        <dbReference type="Proteomes" id="UP000195412"/>
    </source>
</evidence>
<gene>
    <name evidence="6" type="ORF">LZ3411_2107</name>
</gene>
<dbReference type="AlphaFoldDB" id="A0A1Y6JZ04"/>
<dbReference type="InterPro" id="IPR036928">
    <property type="entry name" value="AS_sf"/>
</dbReference>
<dbReference type="Proteomes" id="UP000195412">
    <property type="component" value="Chromosome I"/>
</dbReference>
<feature type="signal peptide" evidence="3">
    <location>
        <begin position="1"/>
        <end position="37"/>
    </location>
</feature>
<dbReference type="RefSeq" id="WP_087742490.1">
    <property type="nucleotide sequence ID" value="NZ_LT854705.1"/>
</dbReference>
<feature type="region of interest" description="Disordered" evidence="2">
    <location>
        <begin position="543"/>
        <end position="581"/>
    </location>
</feature>
<feature type="compositionally biased region" description="Low complexity" evidence="2">
    <location>
        <begin position="546"/>
        <end position="579"/>
    </location>
</feature>
<dbReference type="InterPro" id="IPR000120">
    <property type="entry name" value="Amidase"/>
</dbReference>
<evidence type="ECO:0000256" key="2">
    <source>
        <dbReference type="SAM" id="MobiDB-lite"/>
    </source>
</evidence>
<dbReference type="Pfam" id="PF19087">
    <property type="entry name" value="DUF5776"/>
    <property type="match status" value="1"/>
</dbReference>
<reference evidence="7" key="1">
    <citation type="submission" date="2017-05" db="EMBL/GenBank/DDBJ databases">
        <authorList>
            <person name="Papadimitriou K."/>
        </authorList>
    </citation>
    <scope>NUCLEOTIDE SEQUENCE [LARGE SCALE GENOMIC DNA]</scope>
    <source>
        <strain evidence="7">ACA-DC 3411</strain>
    </source>
</reference>
<protein>
    <submittedName>
        <fullName evidence="6">6-aminohexanoate-cyclic-dimer hydrolase</fullName>
        <ecNumber evidence="6">3.5.2.12</ecNumber>
    </submittedName>
</protein>
<dbReference type="PANTHER" id="PTHR11895">
    <property type="entry name" value="TRANSAMIDASE"/>
    <property type="match status" value="1"/>
</dbReference>
<dbReference type="EMBL" id="LT854705">
    <property type="protein sequence ID" value="SMS15157.1"/>
    <property type="molecule type" value="Genomic_DNA"/>
</dbReference>
<dbReference type="PANTHER" id="PTHR11895:SF7">
    <property type="entry name" value="GLUTAMYL-TRNA(GLN) AMIDOTRANSFERASE SUBUNIT A, MITOCHONDRIAL"/>
    <property type="match status" value="1"/>
</dbReference>
<dbReference type="KEGG" id="lzy:LZ3411_2107"/>
<dbReference type="PROSITE" id="PS00571">
    <property type="entry name" value="AMIDASES"/>
    <property type="match status" value="1"/>
</dbReference>
<organism evidence="6 7">
    <name type="scientific">Levilactobacillus zymae</name>
    <dbReference type="NCBI Taxonomy" id="267363"/>
    <lineage>
        <taxon>Bacteria</taxon>
        <taxon>Bacillati</taxon>
        <taxon>Bacillota</taxon>
        <taxon>Bacilli</taxon>
        <taxon>Lactobacillales</taxon>
        <taxon>Lactobacillaceae</taxon>
        <taxon>Levilactobacillus</taxon>
    </lineage>
</organism>
<dbReference type="SUPFAM" id="SSF75304">
    <property type="entry name" value="Amidase signature (AS) enzymes"/>
    <property type="match status" value="1"/>
</dbReference>
<feature type="domain" description="Amidase" evidence="4">
    <location>
        <begin position="96"/>
        <end position="527"/>
    </location>
</feature>
<dbReference type="GO" id="GO:0019874">
    <property type="term" value="F:6-aminohexanoate-cyclic-dimer hydrolase activity"/>
    <property type="evidence" value="ECO:0007669"/>
    <property type="project" value="UniProtKB-EC"/>
</dbReference>
<dbReference type="Pfam" id="PF01425">
    <property type="entry name" value="Amidase"/>
    <property type="match status" value="1"/>
</dbReference>
<comment type="similarity">
    <text evidence="1">Belongs to the amidase family.</text>
</comment>
<accession>A0A1Y6JZ04</accession>
<dbReference type="Gene3D" id="3.90.1300.10">
    <property type="entry name" value="Amidase signature (AS) domain"/>
    <property type="match status" value="1"/>
</dbReference>
<evidence type="ECO:0000256" key="3">
    <source>
        <dbReference type="SAM" id="SignalP"/>
    </source>
</evidence>
<dbReference type="InterPro" id="IPR023631">
    <property type="entry name" value="Amidase_dom"/>
</dbReference>
<dbReference type="EC" id="3.5.2.12" evidence="6"/>
<feature type="chain" id="PRO_5012870753" evidence="3">
    <location>
        <begin position="38"/>
        <end position="724"/>
    </location>
</feature>
<feature type="domain" description="DUF5776" evidence="5">
    <location>
        <begin position="653"/>
        <end position="721"/>
    </location>
</feature>
<name>A0A1Y6JZ04_9LACO</name>
<keyword evidence="3" id="KW-0732">Signal</keyword>
<sequence length="724" mass="77253">MVTNRRQHPRRRFGSWLLLALTTVTVVMAGLAVPAHATTTSSNVTASQLQQAVGSTGAVATPASTQAGLAAEVYHKSSALDLAQDVRDGKVTSTALVKQAIAKVKADNPQLNGVISLREDAALQEAAALKDTGQPFLGVPILIKGLGQTIKGGQNTQGLVTNKDVISGFTGTLVRNLQTAGFIVIGQTNFPEMGLLNITDSKLYGAAHSAWNTAYQPGGSSGGSATSVADGMVPIATGNDAGGSIRIPASWSGLIGLKPTQGVILGDSSSATAHGVNFAETKTMADTEALFTALKNPKKATTAAPASLKGLTVAYTTKSPVGTPVSADAVRAVQQAVSFLKQQGLQVKEVDPPVDGVALMKDYYLLDTSAGSLSAYLTKIYQKRDMTKDDVSPMNWGLYQASKHVTKEQGAAANAEIAAAADKMATFHQTYPLLLTPTTATTAPLVSDPAVLPADVAKLENMENIPADQQMQVIYDAWLHGLSKTPFTQQANLTGEPAISLPTYVSASGLPLGVQFNAAKGQDPLLLKVGDLFEQHHQFKLLQDQTTTTTTPSTSTDTTKTSSSESAKPTAPTSTSKPTVQPSRTVKAVYLTKAFKLYQNVTDLTVKRSYSAHSRATAPHFKVTGIVTLKNGQRFYRVKGGYIRVNAAAHNLYYQRKTKRVAVIAKHGIYEYRHATLKANQRVKLVKPKTVLKVKKIVFQGHVTRYQLTNDHYITANRQFIQWR</sequence>
<evidence type="ECO:0000256" key="1">
    <source>
        <dbReference type="ARBA" id="ARBA00009199"/>
    </source>
</evidence>
<keyword evidence="6" id="KW-0378">Hydrolase</keyword>